<comment type="caution">
    <text evidence="1">The sequence shown here is derived from an EMBL/GenBank/DDBJ whole genome shotgun (WGS) entry which is preliminary data.</text>
</comment>
<keyword evidence="2" id="KW-1185">Reference proteome</keyword>
<sequence length="511" mass="58632">MEFIRGIEMIKEDFELPERLVKSRFNTLFTRSAHRCYIKLRQAHGHQSWTWWKTHMINKWANDAWKFQVEKAFEFSKSNADKDKALPCFCQQKDRLTALYPEMPEFMIHRRILRQCGGALEHSVKSRTTEQSSAEDILNILEEVTTRSRIGSSKVNLKAGFNTPWRDSVDKNPKGNSNNIKYKSADIIRKCHICQCTTHLSNKCPKRGKINEIEIEKEPDVAKDDNIIEENSDDKSSIFSESSKNTENINATFDIMESYSHLPQLSNGQLDLSKIQYEQLIKTKPNRGKGYTAGNSCITEVVIENKTTQLFLDPGAFCPCVGKPFLKACSPNFKDQLLPIDGMQLNDASNPMKKLGIFEATVIFPHKNGNLRITIEFVVMENCSSTHFILGSDYLIIYGIYLHNNKDRYFTIGDNKCQKFALSPFKIKIIENELSALLYDHKEAFASDKEPLGEIIGDEAYIILNIERPYPPLLRRPAYTASPKSREALEIHIKELLDLGVIRRVIHNEKV</sequence>
<dbReference type="OrthoDB" id="2507294at2759"/>
<dbReference type="Proteomes" id="UP000765509">
    <property type="component" value="Unassembled WGS sequence"/>
</dbReference>
<proteinExistence type="predicted"/>
<reference evidence="1" key="1">
    <citation type="submission" date="2021-03" db="EMBL/GenBank/DDBJ databases">
        <title>Draft genome sequence of rust myrtle Austropuccinia psidii MF-1, a brazilian biotype.</title>
        <authorList>
            <person name="Quecine M.C."/>
            <person name="Pachon D.M.R."/>
            <person name="Bonatelli M.L."/>
            <person name="Correr F.H."/>
            <person name="Franceschini L.M."/>
            <person name="Leite T.F."/>
            <person name="Margarido G.R.A."/>
            <person name="Almeida C.A."/>
            <person name="Ferrarezi J.A."/>
            <person name="Labate C.A."/>
        </authorList>
    </citation>
    <scope>NUCLEOTIDE SEQUENCE</scope>
    <source>
        <strain evidence="1">MF-1</strain>
    </source>
</reference>
<protein>
    <submittedName>
        <fullName evidence="1">Uncharacterized protein</fullName>
    </submittedName>
</protein>
<dbReference type="AlphaFoldDB" id="A0A9Q3F9Y4"/>
<organism evidence="1 2">
    <name type="scientific">Austropuccinia psidii MF-1</name>
    <dbReference type="NCBI Taxonomy" id="1389203"/>
    <lineage>
        <taxon>Eukaryota</taxon>
        <taxon>Fungi</taxon>
        <taxon>Dikarya</taxon>
        <taxon>Basidiomycota</taxon>
        <taxon>Pucciniomycotina</taxon>
        <taxon>Pucciniomycetes</taxon>
        <taxon>Pucciniales</taxon>
        <taxon>Sphaerophragmiaceae</taxon>
        <taxon>Austropuccinia</taxon>
    </lineage>
</organism>
<name>A0A9Q3F9Y4_9BASI</name>
<evidence type="ECO:0000313" key="1">
    <source>
        <dbReference type="EMBL" id="MBW0534148.1"/>
    </source>
</evidence>
<accession>A0A9Q3F9Y4</accession>
<evidence type="ECO:0000313" key="2">
    <source>
        <dbReference type="Proteomes" id="UP000765509"/>
    </source>
</evidence>
<dbReference type="EMBL" id="AVOT02039159">
    <property type="protein sequence ID" value="MBW0534148.1"/>
    <property type="molecule type" value="Genomic_DNA"/>
</dbReference>
<gene>
    <name evidence="1" type="ORF">O181_073863</name>
</gene>